<feature type="compositionally biased region" description="Basic and acidic residues" evidence="1">
    <location>
        <begin position="312"/>
        <end position="325"/>
    </location>
</feature>
<evidence type="ECO:0000313" key="2">
    <source>
        <dbReference type="EMBL" id="CCL98611.1"/>
    </source>
</evidence>
<evidence type="ECO:0008006" key="4">
    <source>
        <dbReference type="Google" id="ProtNLM"/>
    </source>
</evidence>
<feature type="region of interest" description="Disordered" evidence="1">
    <location>
        <begin position="312"/>
        <end position="419"/>
    </location>
</feature>
<dbReference type="GO" id="GO:0030896">
    <property type="term" value="C:checkpoint clamp complex"/>
    <property type="evidence" value="ECO:0007669"/>
    <property type="project" value="InterPro"/>
</dbReference>
<dbReference type="FunCoup" id="J4I813">
    <property type="interactions" value="314"/>
</dbReference>
<evidence type="ECO:0000313" key="3">
    <source>
        <dbReference type="Proteomes" id="UP000006352"/>
    </source>
</evidence>
<dbReference type="SUPFAM" id="SSF55979">
    <property type="entry name" value="DNA clamp"/>
    <property type="match status" value="1"/>
</dbReference>
<reference evidence="2 3" key="1">
    <citation type="journal article" date="2012" name="Appl. Environ. Microbiol.">
        <title>Short-read sequencing for genomic analysis of the brown rot fungus Fibroporia radiculosa.</title>
        <authorList>
            <person name="Tang J.D."/>
            <person name="Perkins A.D."/>
            <person name="Sonstegard T.S."/>
            <person name="Schroeder S.G."/>
            <person name="Burgess S.C."/>
            <person name="Diehl S.V."/>
        </authorList>
    </citation>
    <scope>NUCLEOTIDE SEQUENCE [LARGE SCALE GENOMIC DNA]</scope>
    <source>
        <strain evidence="2 3">TFFH 294</strain>
    </source>
</reference>
<dbReference type="GO" id="GO:0071479">
    <property type="term" value="P:cellular response to ionizing radiation"/>
    <property type="evidence" value="ECO:0007669"/>
    <property type="project" value="TreeGrafter"/>
</dbReference>
<gene>
    <name evidence="2" type="ORF">FIBRA_00613</name>
</gene>
<sequence length="557" mass="61920">MVIPETRMSLDKATLDSSSLRQFTRALTCLSRYGEDLIIYATPDLLSLSTTNSSKSAYCRFQYKRQFFSRLKVGNPAVEASTGEDAEETPSVMGQLLTKTLLPILKHRAVEKSVEKCEMYISTGDQRLQDVANDDDVDSLESKLTVRLHCKHGVIKTHRLSLLIPTSLLAPSVPETFIQSRLRIGPQALRDIVEHFPSSRGSKSDPQLVWRFNHRDVQVKSLENSIDGKGKVQLSTELTISKDEFDNYDICDLPTTIAFHLREFNATIAYAEASSLTLDISFTDPSAPLFIMLDSDSLETLFVISTSLHVARDETSSAKSNEHSSRSKTTLHAHAKGKKRTREEETASTPNEDTSSAGMDSRDVERLRPALQSRKPARIVVTTDQSSNEGESHSEMPMSLPRSSRGTMPPPSLPPPLAMSAPREAFVSLSEALFPPPSHPRKTEPLFLPSSQPSEENVSIHERRVLREPLFLPGTQLSQADEQAIRESGLGIEHMTAEELTAMLEGDAEDVNFGVANGERDQDRCERETSLDIYDEMEMGPTQRSGGPKAFRPLFED</sequence>
<dbReference type="PANTHER" id="PTHR15237">
    <property type="entry name" value="DNA REPAIR PROTEIN RAD9"/>
    <property type="match status" value="1"/>
</dbReference>
<dbReference type="STRING" id="599839.J4I813"/>
<dbReference type="GO" id="GO:0006281">
    <property type="term" value="P:DNA repair"/>
    <property type="evidence" value="ECO:0007669"/>
    <property type="project" value="TreeGrafter"/>
</dbReference>
<dbReference type="AlphaFoldDB" id="J4I813"/>
<feature type="region of interest" description="Disordered" evidence="1">
    <location>
        <begin position="531"/>
        <end position="557"/>
    </location>
</feature>
<feature type="compositionally biased region" description="Basic residues" evidence="1">
    <location>
        <begin position="329"/>
        <end position="340"/>
    </location>
</feature>
<accession>J4I813</accession>
<organism evidence="2 3">
    <name type="scientific">Fibroporia radiculosa</name>
    <dbReference type="NCBI Taxonomy" id="599839"/>
    <lineage>
        <taxon>Eukaryota</taxon>
        <taxon>Fungi</taxon>
        <taxon>Dikarya</taxon>
        <taxon>Basidiomycota</taxon>
        <taxon>Agaricomycotina</taxon>
        <taxon>Agaricomycetes</taxon>
        <taxon>Polyporales</taxon>
        <taxon>Fibroporiaceae</taxon>
        <taxon>Fibroporia</taxon>
    </lineage>
</organism>
<dbReference type="PANTHER" id="PTHR15237:SF0">
    <property type="entry name" value="CELL CYCLE CHECKPOINT CONTROL PROTEIN"/>
    <property type="match status" value="1"/>
</dbReference>
<keyword evidence="3" id="KW-1185">Reference proteome</keyword>
<name>J4I813_9APHY</name>
<dbReference type="GO" id="GO:0031573">
    <property type="term" value="P:mitotic intra-S DNA damage checkpoint signaling"/>
    <property type="evidence" value="ECO:0007669"/>
    <property type="project" value="TreeGrafter"/>
</dbReference>
<dbReference type="Pfam" id="PF04139">
    <property type="entry name" value="Rad9"/>
    <property type="match status" value="1"/>
</dbReference>
<dbReference type="InterPro" id="IPR007268">
    <property type="entry name" value="Rad9/Ddc1"/>
</dbReference>
<dbReference type="GeneID" id="24093522"/>
<dbReference type="OrthoDB" id="60092at2759"/>
<dbReference type="InterPro" id="IPR046938">
    <property type="entry name" value="DNA_clamp_sf"/>
</dbReference>
<dbReference type="Gene3D" id="3.70.10.10">
    <property type="match status" value="1"/>
</dbReference>
<dbReference type="InParanoid" id="J4I813"/>
<evidence type="ECO:0000256" key="1">
    <source>
        <dbReference type="SAM" id="MobiDB-lite"/>
    </source>
</evidence>
<feature type="compositionally biased region" description="Pro residues" evidence="1">
    <location>
        <begin position="408"/>
        <end position="417"/>
    </location>
</feature>
<feature type="compositionally biased region" description="Polar residues" evidence="1">
    <location>
        <begin position="347"/>
        <end position="358"/>
    </location>
</feature>
<proteinExistence type="predicted"/>
<dbReference type="RefSeq" id="XP_012177894.1">
    <property type="nucleotide sequence ID" value="XM_012322504.1"/>
</dbReference>
<dbReference type="HOGENOM" id="CLU_035915_0_0_1"/>
<dbReference type="EMBL" id="HE796892">
    <property type="protein sequence ID" value="CCL98611.1"/>
    <property type="molecule type" value="Genomic_DNA"/>
</dbReference>
<dbReference type="GO" id="GO:0000076">
    <property type="term" value="P:DNA replication checkpoint signaling"/>
    <property type="evidence" value="ECO:0007669"/>
    <property type="project" value="TreeGrafter"/>
</dbReference>
<protein>
    <recommendedName>
        <fullName evidence="4">Cell cycle checkpoint control protein</fullName>
    </recommendedName>
</protein>
<dbReference type="Proteomes" id="UP000006352">
    <property type="component" value="Unassembled WGS sequence"/>
</dbReference>